<feature type="signal peptide" evidence="1">
    <location>
        <begin position="1"/>
        <end position="15"/>
    </location>
</feature>
<dbReference type="EMBL" id="GFTR01000909">
    <property type="protein sequence ID" value="JAW15517.1"/>
    <property type="molecule type" value="Transcribed_RNA"/>
</dbReference>
<evidence type="ECO:0000256" key="1">
    <source>
        <dbReference type="SAM" id="SignalP"/>
    </source>
</evidence>
<sequence>MIGLFISSSILLCNSLVSLVYLAIRDCCCSIVDNSDSRTFFKYPLILPACIAGELLKHSITNNGERSLPRSILVRMVLNIS</sequence>
<proteinExistence type="predicted"/>
<feature type="chain" id="PRO_5012849985" description="Secreted protein" evidence="1">
    <location>
        <begin position="16"/>
        <end position="81"/>
    </location>
</feature>
<evidence type="ECO:0008006" key="3">
    <source>
        <dbReference type="Google" id="ProtNLM"/>
    </source>
</evidence>
<organism evidence="2">
    <name type="scientific">Panstrongylus lignarius</name>
    <dbReference type="NCBI Taxonomy" id="156445"/>
    <lineage>
        <taxon>Eukaryota</taxon>
        <taxon>Metazoa</taxon>
        <taxon>Ecdysozoa</taxon>
        <taxon>Arthropoda</taxon>
        <taxon>Hexapoda</taxon>
        <taxon>Insecta</taxon>
        <taxon>Pterygota</taxon>
        <taxon>Neoptera</taxon>
        <taxon>Paraneoptera</taxon>
        <taxon>Hemiptera</taxon>
        <taxon>Heteroptera</taxon>
        <taxon>Panheteroptera</taxon>
        <taxon>Cimicomorpha</taxon>
        <taxon>Reduviidae</taxon>
        <taxon>Triatominae</taxon>
        <taxon>Panstrongylus</taxon>
    </lineage>
</organism>
<protein>
    <recommendedName>
        <fullName evidence="3">Secreted protein</fullName>
    </recommendedName>
</protein>
<accession>A0A224XSL7</accession>
<evidence type="ECO:0000313" key="2">
    <source>
        <dbReference type="EMBL" id="JAW15517.1"/>
    </source>
</evidence>
<dbReference type="AlphaFoldDB" id="A0A224XSL7"/>
<keyword evidence="1" id="KW-0732">Signal</keyword>
<reference evidence="2" key="1">
    <citation type="journal article" date="2018" name="PLoS Negl. Trop. Dis.">
        <title>An insight into the salivary gland and fat body transcriptome of Panstrongylus lignarius (Hemiptera: Heteroptera), the main vector of Chagas disease in Peru.</title>
        <authorList>
            <person name="Nevoa J.C."/>
            <person name="Mendes M.T."/>
            <person name="da Silva M.V."/>
            <person name="Soares S.C."/>
            <person name="Oliveira C.J.F."/>
            <person name="Ribeiro J.M.C."/>
        </authorList>
    </citation>
    <scope>NUCLEOTIDE SEQUENCE</scope>
</reference>
<name>A0A224XSL7_9HEMI</name>